<dbReference type="Pfam" id="PF13837">
    <property type="entry name" value="Myb_DNA-bind_4"/>
    <property type="match status" value="1"/>
</dbReference>
<protein>
    <recommendedName>
        <fullName evidence="2">Myb/SANT-like DNA-binding domain-containing protein</fullName>
    </recommendedName>
</protein>
<dbReference type="Proteomes" id="UP000324632">
    <property type="component" value="Chromosome 1"/>
</dbReference>
<dbReference type="Gene3D" id="1.10.10.60">
    <property type="entry name" value="Homeodomain-like"/>
    <property type="match status" value="1"/>
</dbReference>
<feature type="domain" description="Myb/SANT-like DNA-binding" evidence="2">
    <location>
        <begin position="81"/>
        <end position="167"/>
    </location>
</feature>
<organism evidence="3 4">
    <name type="scientific">Triplophysa tibetana</name>
    <dbReference type="NCBI Taxonomy" id="1572043"/>
    <lineage>
        <taxon>Eukaryota</taxon>
        <taxon>Metazoa</taxon>
        <taxon>Chordata</taxon>
        <taxon>Craniata</taxon>
        <taxon>Vertebrata</taxon>
        <taxon>Euteleostomi</taxon>
        <taxon>Actinopterygii</taxon>
        <taxon>Neopterygii</taxon>
        <taxon>Teleostei</taxon>
        <taxon>Ostariophysi</taxon>
        <taxon>Cypriniformes</taxon>
        <taxon>Nemacheilidae</taxon>
        <taxon>Triplophysa</taxon>
    </lineage>
</organism>
<feature type="region of interest" description="Disordered" evidence="1">
    <location>
        <begin position="241"/>
        <end position="261"/>
    </location>
</feature>
<proteinExistence type="predicted"/>
<keyword evidence="4" id="KW-1185">Reference proteome</keyword>
<sequence length="367" mass="40209">MGTPLRNESSAGSCDDLTTATDSTASLSSARALQQGEQLKAPTPVLLYVNSPISSPSIFTNRDNKVPHGGQGTEAVSTSSEFTHGAIVHLIEAMQKCKDVYSSRERALLFQSVQKELESHGYSLPIEKIRRKWNNLIVTYKRVKDRSSLCGGPTKTSWEYFEMMDNILGQNRFVQTSPASATFVGFATTTKAAGKSTVRSSNSVPVAAMTTPCLLPSGIITTASQIPTVVTSPVLCKVTPKSKPSISYSTDTPLPSISSRPASLMSRQPLKRKLRHLRLNSMATRAAQHNSQAGERTSMLRNFLSSQEERTELDEQRQCKIDTRERRKEKSARVMADAMGTMATALELISSKQDTIIALLQRLADKH</sequence>
<gene>
    <name evidence="3" type="ORF">E1301_Tti006078</name>
</gene>
<feature type="compositionally biased region" description="Polar residues" evidence="1">
    <location>
        <begin position="242"/>
        <end position="261"/>
    </location>
</feature>
<reference evidence="3 4" key="1">
    <citation type="journal article" date="2019" name="Mol. Ecol. Resour.">
        <title>Chromosome-level genome assembly of Triplophysa tibetana, a fish adapted to the harsh high-altitude environment of the Tibetan Plateau.</title>
        <authorList>
            <person name="Yang X."/>
            <person name="Liu H."/>
            <person name="Ma Z."/>
            <person name="Zou Y."/>
            <person name="Zou M."/>
            <person name="Mao Y."/>
            <person name="Li X."/>
            <person name="Wang H."/>
            <person name="Chen T."/>
            <person name="Wang W."/>
            <person name="Yang R."/>
        </authorList>
    </citation>
    <scope>NUCLEOTIDE SEQUENCE [LARGE SCALE GENOMIC DNA]</scope>
    <source>
        <strain evidence="3">TTIB1903HZAU</strain>
        <tissue evidence="3">Muscle</tissue>
    </source>
</reference>
<accession>A0A5A9PY33</accession>
<dbReference type="EMBL" id="SOYY01000001">
    <property type="protein sequence ID" value="KAA0725366.1"/>
    <property type="molecule type" value="Genomic_DNA"/>
</dbReference>
<feature type="region of interest" description="Disordered" evidence="1">
    <location>
        <begin position="59"/>
        <end position="78"/>
    </location>
</feature>
<evidence type="ECO:0000313" key="3">
    <source>
        <dbReference type="EMBL" id="KAA0725366.1"/>
    </source>
</evidence>
<evidence type="ECO:0000259" key="2">
    <source>
        <dbReference type="Pfam" id="PF13837"/>
    </source>
</evidence>
<name>A0A5A9PY33_9TELE</name>
<evidence type="ECO:0000313" key="4">
    <source>
        <dbReference type="Proteomes" id="UP000324632"/>
    </source>
</evidence>
<dbReference type="AlphaFoldDB" id="A0A5A9PY33"/>
<evidence type="ECO:0000256" key="1">
    <source>
        <dbReference type="SAM" id="MobiDB-lite"/>
    </source>
</evidence>
<comment type="caution">
    <text evidence="3">The sequence shown here is derived from an EMBL/GenBank/DDBJ whole genome shotgun (WGS) entry which is preliminary data.</text>
</comment>
<dbReference type="InterPro" id="IPR044822">
    <property type="entry name" value="Myb_DNA-bind_4"/>
</dbReference>